<dbReference type="InterPro" id="IPR005545">
    <property type="entry name" value="YCII"/>
</dbReference>
<dbReference type="Proteomes" id="UP000029995">
    <property type="component" value="Unassembled WGS sequence"/>
</dbReference>
<proteinExistence type="inferred from homology"/>
<dbReference type="InterPro" id="IPR011008">
    <property type="entry name" value="Dimeric_a/b-barrel"/>
</dbReference>
<accession>A0A0A0CXZ4</accession>
<dbReference type="AlphaFoldDB" id="A0A0A0CXZ4"/>
<reference evidence="4 5" key="1">
    <citation type="submission" date="2014-01" db="EMBL/GenBank/DDBJ databases">
        <title>Genome sequence determination for a cystic fibrosis isolate, Inquilinus limosus.</title>
        <authorList>
            <person name="Pino M."/>
            <person name="Di Conza J."/>
            <person name="Gutkind G."/>
        </authorList>
    </citation>
    <scope>NUCLEOTIDE SEQUENCE [LARGE SCALE GENOMIC DNA]</scope>
    <source>
        <strain evidence="4 5">MP06</strain>
    </source>
</reference>
<name>A0A0A0CXZ4_9PROT</name>
<dbReference type="OrthoDB" id="9807535at2"/>
<dbReference type="Gene3D" id="3.30.70.1060">
    <property type="entry name" value="Dimeric alpha+beta barrel"/>
    <property type="match status" value="1"/>
</dbReference>
<dbReference type="EMBL" id="JANX01000746">
    <property type="protein sequence ID" value="KGM30654.1"/>
    <property type="molecule type" value="Genomic_DNA"/>
</dbReference>
<protein>
    <submittedName>
        <fullName evidence="4">Dgpfaetke family protein</fullName>
    </submittedName>
</protein>
<organism evidence="4 5">
    <name type="scientific">Inquilinus limosus MP06</name>
    <dbReference type="NCBI Taxonomy" id="1398085"/>
    <lineage>
        <taxon>Bacteria</taxon>
        <taxon>Pseudomonadati</taxon>
        <taxon>Pseudomonadota</taxon>
        <taxon>Alphaproteobacteria</taxon>
        <taxon>Rhodospirillales</taxon>
        <taxon>Rhodospirillaceae</taxon>
        <taxon>Inquilinus</taxon>
    </lineage>
</organism>
<evidence type="ECO:0000313" key="4">
    <source>
        <dbReference type="EMBL" id="KGM30654.1"/>
    </source>
</evidence>
<comment type="caution">
    <text evidence="4">The sequence shown here is derived from an EMBL/GenBank/DDBJ whole genome shotgun (WGS) entry which is preliminary data.</text>
</comment>
<evidence type="ECO:0000256" key="2">
    <source>
        <dbReference type="SAM" id="MobiDB-lite"/>
    </source>
</evidence>
<sequence length="120" mass="12855">MQYALLFQQTPEEFANRRDPEKHAAFWAAFMPYMTALKEAGIVVAGAGLEPPATATSIRISGGGRQVQDGPFADTKEQLAGFFIIEVPNLDAALDWASRYPGGPGGGVEVRPVAPPKPQQ</sequence>
<dbReference type="SUPFAM" id="SSF54909">
    <property type="entry name" value="Dimeric alpha+beta barrel"/>
    <property type="match status" value="1"/>
</dbReference>
<evidence type="ECO:0000259" key="3">
    <source>
        <dbReference type="Pfam" id="PF03795"/>
    </source>
</evidence>
<dbReference type="Pfam" id="PF03795">
    <property type="entry name" value="YCII"/>
    <property type="match status" value="1"/>
</dbReference>
<dbReference type="PANTHER" id="PTHR35174:SF3">
    <property type="entry name" value="BLL7171 PROTEIN"/>
    <property type="match status" value="1"/>
</dbReference>
<dbReference type="PANTHER" id="PTHR35174">
    <property type="entry name" value="BLL7171 PROTEIN-RELATED"/>
    <property type="match status" value="1"/>
</dbReference>
<evidence type="ECO:0000256" key="1">
    <source>
        <dbReference type="ARBA" id="ARBA00007689"/>
    </source>
</evidence>
<evidence type="ECO:0000313" key="5">
    <source>
        <dbReference type="Proteomes" id="UP000029995"/>
    </source>
</evidence>
<feature type="domain" description="YCII-related" evidence="3">
    <location>
        <begin position="1"/>
        <end position="115"/>
    </location>
</feature>
<gene>
    <name evidence="4" type="ORF">P409_31770</name>
</gene>
<dbReference type="RefSeq" id="WP_034848021.1">
    <property type="nucleotide sequence ID" value="NZ_JANX01000746.1"/>
</dbReference>
<feature type="region of interest" description="Disordered" evidence="2">
    <location>
        <begin position="101"/>
        <end position="120"/>
    </location>
</feature>
<comment type="similarity">
    <text evidence="1">Belongs to the YciI family.</text>
</comment>